<keyword evidence="4" id="KW-1185">Reference proteome</keyword>
<reference evidence="3 4" key="1">
    <citation type="journal article" date="2020" name="ISME J.">
        <title>Uncovering the hidden diversity of litter-decomposition mechanisms in mushroom-forming fungi.</title>
        <authorList>
            <person name="Floudas D."/>
            <person name="Bentzer J."/>
            <person name="Ahren D."/>
            <person name="Johansson T."/>
            <person name="Persson P."/>
            <person name="Tunlid A."/>
        </authorList>
    </citation>
    <scope>NUCLEOTIDE SEQUENCE [LARGE SCALE GENOMIC DNA]</scope>
    <source>
        <strain evidence="3 4">CBS 101986</strain>
    </source>
</reference>
<evidence type="ECO:0000313" key="4">
    <source>
        <dbReference type="Proteomes" id="UP000567179"/>
    </source>
</evidence>
<proteinExistence type="predicted"/>
<feature type="region of interest" description="Disordered" evidence="1">
    <location>
        <begin position="722"/>
        <end position="750"/>
    </location>
</feature>
<organism evidence="3 4">
    <name type="scientific">Psilocybe cf. subviscida</name>
    <dbReference type="NCBI Taxonomy" id="2480587"/>
    <lineage>
        <taxon>Eukaryota</taxon>
        <taxon>Fungi</taxon>
        <taxon>Dikarya</taxon>
        <taxon>Basidiomycota</taxon>
        <taxon>Agaricomycotina</taxon>
        <taxon>Agaricomycetes</taxon>
        <taxon>Agaricomycetidae</taxon>
        <taxon>Agaricales</taxon>
        <taxon>Agaricineae</taxon>
        <taxon>Strophariaceae</taxon>
        <taxon>Psilocybe</taxon>
    </lineage>
</organism>
<dbReference type="InterPro" id="IPR036047">
    <property type="entry name" value="F-box-like_dom_sf"/>
</dbReference>
<dbReference type="EMBL" id="JAACJJ010000056">
    <property type="protein sequence ID" value="KAF5312246.1"/>
    <property type="molecule type" value="Genomic_DNA"/>
</dbReference>
<accession>A0A8H5AWK6</accession>
<feature type="region of interest" description="Disordered" evidence="1">
    <location>
        <begin position="318"/>
        <end position="363"/>
    </location>
</feature>
<feature type="compositionally biased region" description="Basic and acidic residues" evidence="1">
    <location>
        <begin position="321"/>
        <end position="333"/>
    </location>
</feature>
<dbReference type="SUPFAM" id="SSF81383">
    <property type="entry name" value="F-box domain"/>
    <property type="match status" value="1"/>
</dbReference>
<feature type="domain" description="F-box" evidence="2">
    <location>
        <begin position="1"/>
        <end position="48"/>
    </location>
</feature>
<dbReference type="InterPro" id="IPR011047">
    <property type="entry name" value="Quinoprotein_ADH-like_sf"/>
</dbReference>
<dbReference type="InterPro" id="IPR001810">
    <property type="entry name" value="F-box_dom"/>
</dbReference>
<gene>
    <name evidence="3" type="ORF">D9619_003798</name>
</gene>
<sequence>MFLERFPTEVTLLAICRLPLASIIALRCTCTAWNDFIRQNINAVYRSAAFVEGFIAKSDALLSELTSDPSGGYANLEGPFSRKVILNVNNWEELCKRYKEIRGLWLGHGPSRLLSLPRNISSPTPFNAPTRDHHKRIHRFKVDEQLGLLIATTKRGGLIVKDLDTDELLWELPQAYVHGNAHLEYERGYIVFDRTDGGMEVWRRTEDVQVGISQSRSAGRVAFKPTHAQLEVVRLLQEATLAPPSPKAAAARFSPVGILSLPAPPGGRLPEHMRPMFRLLFPFLLVVRFKTAYVINITTGKVTETFDDIHRVHRVGVPEYGTERDEELPRVSEDAQLTTPPPREDGQDAEDDDDDDFSDSDDEQDAIFDHPVLDIRASRALVSIDLSPRHVLIVWRNDLLVFSRKTGICVLKMDSRMMRYGMWRWDLMPLYKNANADGNATENSGESERDSHRGARAEGREVVPMPVQISVETKQPSTSGKKLHDRFTAAQFSRDGRHLTVLLSGSRLIIVRDFEAVLVRHRIPPPTMDNFINMYLRLATKKNEPSTKQYSNEIDRQLDREDRVAQQARDRDLFANTLEVQLGSPRKSYGMHLAYAHGRIGVVTSNAVYVVTPPAYLRDVDGTAMPNLKVVRVPHFVNPSWLGGVGSLVLSDTSLYLNWNSRCQILVPTKGGGVNMMDPAPAVAHATGIRASVKLVQYIPWDVERNTSGWFFRDIDEESTIPPEDVPAAGAQSNHAAGDGDETSDGDSELVVSREEKYRRIWERDYLHSLRGMENHNMDELYLRLPGQRGWIIAHSDRCLEIPQESTVYAVEFAPKLSSTSAIAVSA</sequence>
<protein>
    <recommendedName>
        <fullName evidence="2">F-box domain-containing protein</fullName>
    </recommendedName>
</protein>
<dbReference type="OrthoDB" id="550575at2759"/>
<dbReference type="Proteomes" id="UP000567179">
    <property type="component" value="Unassembled WGS sequence"/>
</dbReference>
<dbReference type="SUPFAM" id="SSF50998">
    <property type="entry name" value="Quinoprotein alcohol dehydrogenase-like"/>
    <property type="match status" value="1"/>
</dbReference>
<evidence type="ECO:0000259" key="2">
    <source>
        <dbReference type="PROSITE" id="PS50181"/>
    </source>
</evidence>
<evidence type="ECO:0000313" key="3">
    <source>
        <dbReference type="EMBL" id="KAF5312246.1"/>
    </source>
</evidence>
<feature type="compositionally biased region" description="Basic and acidic residues" evidence="1">
    <location>
        <begin position="446"/>
        <end position="460"/>
    </location>
</feature>
<dbReference type="PROSITE" id="PS50181">
    <property type="entry name" value="FBOX"/>
    <property type="match status" value="1"/>
</dbReference>
<dbReference type="AlphaFoldDB" id="A0A8H5AWK6"/>
<feature type="region of interest" description="Disordered" evidence="1">
    <location>
        <begin position="437"/>
        <end position="460"/>
    </location>
</feature>
<dbReference type="Pfam" id="PF00646">
    <property type="entry name" value="F-box"/>
    <property type="match status" value="1"/>
</dbReference>
<feature type="compositionally biased region" description="Acidic residues" evidence="1">
    <location>
        <begin position="739"/>
        <end position="748"/>
    </location>
</feature>
<comment type="caution">
    <text evidence="3">The sequence shown here is derived from an EMBL/GenBank/DDBJ whole genome shotgun (WGS) entry which is preliminary data.</text>
</comment>
<name>A0A8H5AWK6_9AGAR</name>
<feature type="compositionally biased region" description="Acidic residues" evidence="1">
    <location>
        <begin position="347"/>
        <end position="363"/>
    </location>
</feature>
<evidence type="ECO:0000256" key="1">
    <source>
        <dbReference type="SAM" id="MobiDB-lite"/>
    </source>
</evidence>